<evidence type="ECO:0000313" key="3">
    <source>
        <dbReference type="Proteomes" id="UP000030745"/>
    </source>
</evidence>
<feature type="transmembrane region" description="Helical" evidence="1">
    <location>
        <begin position="25"/>
        <end position="45"/>
    </location>
</feature>
<dbReference type="RefSeq" id="XP_012213423.1">
    <property type="nucleotide sequence ID" value="XM_012358033.1"/>
</dbReference>
<accession>A0A067BBY3</accession>
<keyword evidence="1" id="KW-0472">Membrane</keyword>
<keyword evidence="1" id="KW-1133">Transmembrane helix</keyword>
<name>A0A067BBY3_SAPPC</name>
<evidence type="ECO:0000313" key="2">
    <source>
        <dbReference type="EMBL" id="KDO15869.1"/>
    </source>
</evidence>
<keyword evidence="1" id="KW-0812">Transmembrane</keyword>
<gene>
    <name evidence="2" type="ORF">SPRG_18593</name>
</gene>
<dbReference type="KEGG" id="spar:SPRG_18593"/>
<sequence length="274" mass="31096">MNASLVYAREVNMYNSLSPNSFMSLQLYSMGLRFLWANCLVLKGLKVAFHYLGNAQTTGENKMVRFCNLSSVLFIYVSGIALLNVNQLIEMNNKCRIDVPIYNLQRINVHLNVFDSWFVRALPTVFAIGLVNLVVVLALNHLLMRTWWRQLERNTLARQFIYNSSAILVEFFEENDFKPVDADVKAIAPLVVPARSLCTLQWLLTCHLIRFGLTESPAVVKAIVTRTASKQNGDLFMVVQDSDGNVRLYDAHKAEVQSLGMEVKILNNTNYIIA</sequence>
<protein>
    <submittedName>
        <fullName evidence="2">Uncharacterized protein</fullName>
    </submittedName>
</protein>
<proteinExistence type="predicted"/>
<dbReference type="Proteomes" id="UP000030745">
    <property type="component" value="Unassembled WGS sequence"/>
</dbReference>
<keyword evidence="3" id="KW-1185">Reference proteome</keyword>
<dbReference type="OrthoDB" id="75355at2759"/>
<dbReference type="VEuPathDB" id="FungiDB:SPRG_18593"/>
<organism evidence="2 3">
    <name type="scientific">Saprolegnia parasitica (strain CBS 223.65)</name>
    <dbReference type="NCBI Taxonomy" id="695850"/>
    <lineage>
        <taxon>Eukaryota</taxon>
        <taxon>Sar</taxon>
        <taxon>Stramenopiles</taxon>
        <taxon>Oomycota</taxon>
        <taxon>Saprolegniomycetes</taxon>
        <taxon>Saprolegniales</taxon>
        <taxon>Saprolegniaceae</taxon>
        <taxon>Saprolegnia</taxon>
    </lineage>
</organism>
<feature type="transmembrane region" description="Helical" evidence="1">
    <location>
        <begin position="66"/>
        <end position="83"/>
    </location>
</feature>
<dbReference type="EMBL" id="KK584506">
    <property type="protein sequence ID" value="KDO15869.1"/>
    <property type="molecule type" value="Genomic_DNA"/>
</dbReference>
<reference evidence="2 3" key="1">
    <citation type="journal article" date="2013" name="PLoS Genet.">
        <title>Distinctive expansion of potential virulence genes in the genome of the oomycete fish pathogen Saprolegnia parasitica.</title>
        <authorList>
            <person name="Jiang R.H."/>
            <person name="de Bruijn I."/>
            <person name="Haas B.J."/>
            <person name="Belmonte R."/>
            <person name="Lobach L."/>
            <person name="Christie J."/>
            <person name="van den Ackerveken G."/>
            <person name="Bottin A."/>
            <person name="Bulone V."/>
            <person name="Diaz-Moreno S.M."/>
            <person name="Dumas B."/>
            <person name="Fan L."/>
            <person name="Gaulin E."/>
            <person name="Govers F."/>
            <person name="Grenville-Briggs L.J."/>
            <person name="Horner N.R."/>
            <person name="Levin J.Z."/>
            <person name="Mammella M."/>
            <person name="Meijer H.J."/>
            <person name="Morris P."/>
            <person name="Nusbaum C."/>
            <person name="Oome S."/>
            <person name="Phillips A.J."/>
            <person name="van Rooyen D."/>
            <person name="Rzeszutek E."/>
            <person name="Saraiva M."/>
            <person name="Secombes C.J."/>
            <person name="Seidl M.F."/>
            <person name="Snel B."/>
            <person name="Stassen J.H."/>
            <person name="Sykes S."/>
            <person name="Tripathy S."/>
            <person name="van den Berg H."/>
            <person name="Vega-Arreguin J.C."/>
            <person name="Wawra S."/>
            <person name="Young S.K."/>
            <person name="Zeng Q."/>
            <person name="Dieguez-Uribeondo J."/>
            <person name="Russ C."/>
            <person name="Tyler B.M."/>
            <person name="van West P."/>
        </authorList>
    </citation>
    <scope>NUCLEOTIDE SEQUENCE [LARGE SCALE GENOMIC DNA]</scope>
    <source>
        <strain evidence="2 3">CBS 223.65</strain>
    </source>
</reference>
<evidence type="ECO:0000256" key="1">
    <source>
        <dbReference type="SAM" id="Phobius"/>
    </source>
</evidence>
<dbReference type="GeneID" id="24140116"/>
<dbReference type="AlphaFoldDB" id="A0A067BBY3"/>
<feature type="transmembrane region" description="Helical" evidence="1">
    <location>
        <begin position="121"/>
        <end position="143"/>
    </location>
</feature>